<gene>
    <name evidence="3" type="ORF">SAMN05444921_112104</name>
</gene>
<reference evidence="4" key="1">
    <citation type="submission" date="2016-10" db="EMBL/GenBank/DDBJ databases">
        <authorList>
            <person name="Varghese N."/>
            <person name="Submissions S."/>
        </authorList>
    </citation>
    <scope>NUCLEOTIDE SEQUENCE [LARGE SCALE GENOMIC DNA]</scope>
    <source>
        <strain evidence="4">CGMCC 4.7042</strain>
    </source>
</reference>
<dbReference type="EMBL" id="FNHI01000012">
    <property type="protein sequence ID" value="SDM71340.1"/>
    <property type="molecule type" value="Genomic_DNA"/>
</dbReference>
<dbReference type="STRING" id="1196353.SAMN05444921_112104"/>
<evidence type="ECO:0000256" key="1">
    <source>
        <dbReference type="SAM" id="MobiDB-lite"/>
    </source>
</evidence>
<dbReference type="RefSeq" id="WP_093656334.1">
    <property type="nucleotide sequence ID" value="NZ_FNHI01000012.1"/>
</dbReference>
<feature type="signal peptide" evidence="2">
    <location>
        <begin position="1"/>
        <end position="25"/>
    </location>
</feature>
<evidence type="ECO:0008006" key="5">
    <source>
        <dbReference type="Google" id="ProtNLM"/>
    </source>
</evidence>
<evidence type="ECO:0000256" key="2">
    <source>
        <dbReference type="SAM" id="SignalP"/>
    </source>
</evidence>
<sequence>MRTSAISRTAVTAVTAVSLALLATACSGSEGGGEGGGGDKAKGGSSAAAEPAAKALTAAELEKLALAEGEVKGHKVTKTGPEDEVAGDKVVVDKADCKPLADAVAAVPLGEAKATVKRKVIEEPKKDDAATGLGDLTDKDVEEALGAALDMTATMVSLSSYDGKGAEEAVAGLRTAADACAGGFGMTMGTDKSKVVKVEEIKASGGQEAAAWALVSEQDGQKMPHKVVLVRQGSTIASFSSINLGSIASGKEFPLPTVVIDAQAAKLG</sequence>
<evidence type="ECO:0000313" key="4">
    <source>
        <dbReference type="Proteomes" id="UP000199063"/>
    </source>
</evidence>
<dbReference type="Proteomes" id="UP000199063">
    <property type="component" value="Unassembled WGS sequence"/>
</dbReference>
<evidence type="ECO:0000313" key="3">
    <source>
        <dbReference type="EMBL" id="SDM71340.1"/>
    </source>
</evidence>
<keyword evidence="2" id="KW-0732">Signal</keyword>
<accession>A0A1G9VGV2</accession>
<protein>
    <recommendedName>
        <fullName evidence="5">Lipoprotein</fullName>
    </recommendedName>
</protein>
<organism evidence="3 4">
    <name type="scientific">Streptomyces wuyuanensis</name>
    <dbReference type="NCBI Taxonomy" id="1196353"/>
    <lineage>
        <taxon>Bacteria</taxon>
        <taxon>Bacillati</taxon>
        <taxon>Actinomycetota</taxon>
        <taxon>Actinomycetes</taxon>
        <taxon>Kitasatosporales</taxon>
        <taxon>Streptomycetaceae</taxon>
        <taxon>Streptomyces</taxon>
    </lineage>
</organism>
<proteinExistence type="predicted"/>
<dbReference type="PROSITE" id="PS51257">
    <property type="entry name" value="PROKAR_LIPOPROTEIN"/>
    <property type="match status" value="1"/>
</dbReference>
<feature type="region of interest" description="Disordered" evidence="1">
    <location>
        <begin position="28"/>
        <end position="51"/>
    </location>
</feature>
<name>A0A1G9VGV2_9ACTN</name>
<dbReference type="GeneID" id="40831075"/>
<keyword evidence="4" id="KW-1185">Reference proteome</keyword>
<dbReference type="OrthoDB" id="4180700at2"/>
<dbReference type="AlphaFoldDB" id="A0A1G9VGV2"/>
<feature type="chain" id="PRO_5011438583" description="Lipoprotein" evidence="2">
    <location>
        <begin position="26"/>
        <end position="268"/>
    </location>
</feature>